<evidence type="ECO:0000259" key="1">
    <source>
        <dbReference type="Pfam" id="PF21217"/>
    </source>
</evidence>
<dbReference type="EMBL" id="DOEK01000027">
    <property type="protein sequence ID" value="HBP29723.1"/>
    <property type="molecule type" value="Genomic_DNA"/>
</dbReference>
<comment type="caution">
    <text evidence="2">The sequence shown here is derived from an EMBL/GenBank/DDBJ whole genome shotgun (WGS) entry which is preliminary data.</text>
</comment>
<evidence type="ECO:0000313" key="2">
    <source>
        <dbReference type="EMBL" id="HBP29723.1"/>
    </source>
</evidence>
<organism evidence="2 3">
    <name type="scientific">Advenella kashmirensis</name>
    <dbReference type="NCBI Taxonomy" id="310575"/>
    <lineage>
        <taxon>Bacteria</taxon>
        <taxon>Pseudomonadati</taxon>
        <taxon>Pseudomonadota</taxon>
        <taxon>Betaproteobacteria</taxon>
        <taxon>Burkholderiales</taxon>
        <taxon>Alcaligenaceae</taxon>
    </lineage>
</organism>
<dbReference type="Proteomes" id="UP000264036">
    <property type="component" value="Unassembled WGS sequence"/>
</dbReference>
<feature type="domain" description="Stability determinant" evidence="1">
    <location>
        <begin position="18"/>
        <end position="48"/>
    </location>
</feature>
<accession>A0A356LFC4</accession>
<evidence type="ECO:0000313" key="3">
    <source>
        <dbReference type="Proteomes" id="UP000264036"/>
    </source>
</evidence>
<proteinExistence type="predicted"/>
<dbReference type="Gene3D" id="6.20.450.20">
    <property type="match status" value="1"/>
</dbReference>
<name>A0A356LFC4_9BURK</name>
<reference evidence="2 3" key="1">
    <citation type="journal article" date="2018" name="Nat. Biotechnol.">
        <title>A standardized bacterial taxonomy based on genome phylogeny substantially revises the tree of life.</title>
        <authorList>
            <person name="Parks D.H."/>
            <person name="Chuvochina M."/>
            <person name="Waite D.W."/>
            <person name="Rinke C."/>
            <person name="Skarshewski A."/>
            <person name="Chaumeil P.A."/>
            <person name="Hugenholtz P."/>
        </authorList>
    </citation>
    <scope>NUCLEOTIDE SEQUENCE [LARGE SCALE GENOMIC DNA]</scope>
    <source>
        <strain evidence="2">UBA10707</strain>
    </source>
</reference>
<dbReference type="InterPro" id="IPR048851">
    <property type="entry name" value="PaaA2_dom"/>
</dbReference>
<gene>
    <name evidence="2" type="ORF">DD666_09940</name>
</gene>
<protein>
    <recommendedName>
        <fullName evidence="1">Stability determinant domain-containing protein</fullName>
    </recommendedName>
</protein>
<dbReference type="AlphaFoldDB" id="A0A356LFC4"/>
<sequence length="64" mass="7376">MTGKRTVDPHVSKCAAQEQPDSYDRWFRAKVQEAIDDPRPSIPHDQVRAKMDARIAKLKARCKK</sequence>
<dbReference type="Pfam" id="PF21217">
    <property type="entry name" value="PaaA2"/>
    <property type="match status" value="1"/>
</dbReference>